<proteinExistence type="predicted"/>
<sequence>MLSQGSPCEEVTGRVPGEEREIWLKQPAVDEMQISETSGTSDMKVAEKEVLGLLRWLASSQAADDINSDDELAHETILSPLLPAATIDKVLAKANLDYESESQQECQDILDSIEDSLNFKVLNGSASCSIAGNHPMSNFIREENNSTSGWLC</sequence>
<dbReference type="OrthoDB" id="1749903at2759"/>
<reference evidence="1 2" key="1">
    <citation type="submission" date="2019-09" db="EMBL/GenBank/DDBJ databases">
        <title>A chromosome-level genome assembly of the Chinese tupelo Nyssa sinensis.</title>
        <authorList>
            <person name="Yang X."/>
            <person name="Kang M."/>
            <person name="Yang Y."/>
            <person name="Xiong H."/>
            <person name="Wang M."/>
            <person name="Zhang Z."/>
            <person name="Wang Z."/>
            <person name="Wu H."/>
            <person name="Ma T."/>
            <person name="Liu J."/>
            <person name="Xi Z."/>
        </authorList>
    </citation>
    <scope>NUCLEOTIDE SEQUENCE [LARGE SCALE GENOMIC DNA]</scope>
    <source>
        <strain evidence="1">J267</strain>
        <tissue evidence="1">Leaf</tissue>
    </source>
</reference>
<evidence type="ECO:0000313" key="2">
    <source>
        <dbReference type="Proteomes" id="UP000325577"/>
    </source>
</evidence>
<gene>
    <name evidence="1" type="ORF">F0562_019982</name>
</gene>
<organism evidence="1 2">
    <name type="scientific">Nyssa sinensis</name>
    <dbReference type="NCBI Taxonomy" id="561372"/>
    <lineage>
        <taxon>Eukaryota</taxon>
        <taxon>Viridiplantae</taxon>
        <taxon>Streptophyta</taxon>
        <taxon>Embryophyta</taxon>
        <taxon>Tracheophyta</taxon>
        <taxon>Spermatophyta</taxon>
        <taxon>Magnoliopsida</taxon>
        <taxon>eudicotyledons</taxon>
        <taxon>Gunneridae</taxon>
        <taxon>Pentapetalae</taxon>
        <taxon>asterids</taxon>
        <taxon>Cornales</taxon>
        <taxon>Nyssaceae</taxon>
        <taxon>Nyssa</taxon>
    </lineage>
</organism>
<accession>A0A5J5BQG7</accession>
<evidence type="ECO:0000313" key="1">
    <source>
        <dbReference type="EMBL" id="KAA8545129.1"/>
    </source>
</evidence>
<dbReference type="EMBL" id="CM018033">
    <property type="protein sequence ID" value="KAA8545129.1"/>
    <property type="molecule type" value="Genomic_DNA"/>
</dbReference>
<protein>
    <submittedName>
        <fullName evidence="1">Uncharacterized protein</fullName>
    </submittedName>
</protein>
<dbReference type="Proteomes" id="UP000325577">
    <property type="component" value="Linkage Group LG10"/>
</dbReference>
<keyword evidence="2" id="KW-1185">Reference proteome</keyword>
<dbReference type="AlphaFoldDB" id="A0A5J5BQG7"/>
<name>A0A5J5BQG7_9ASTE</name>